<organism evidence="1 2">
    <name type="scientific">Anisodus tanguticus</name>
    <dbReference type="NCBI Taxonomy" id="243964"/>
    <lineage>
        <taxon>Eukaryota</taxon>
        <taxon>Viridiplantae</taxon>
        <taxon>Streptophyta</taxon>
        <taxon>Embryophyta</taxon>
        <taxon>Tracheophyta</taxon>
        <taxon>Spermatophyta</taxon>
        <taxon>Magnoliopsida</taxon>
        <taxon>eudicotyledons</taxon>
        <taxon>Gunneridae</taxon>
        <taxon>Pentapetalae</taxon>
        <taxon>asterids</taxon>
        <taxon>lamiids</taxon>
        <taxon>Solanales</taxon>
        <taxon>Solanaceae</taxon>
        <taxon>Solanoideae</taxon>
        <taxon>Hyoscyameae</taxon>
        <taxon>Anisodus</taxon>
    </lineage>
</organism>
<dbReference type="AlphaFoldDB" id="A0AAE1V9A6"/>
<dbReference type="Proteomes" id="UP001291623">
    <property type="component" value="Unassembled WGS sequence"/>
</dbReference>
<keyword evidence="2" id="KW-1185">Reference proteome</keyword>
<evidence type="ECO:0000313" key="2">
    <source>
        <dbReference type="Proteomes" id="UP001291623"/>
    </source>
</evidence>
<proteinExistence type="predicted"/>
<comment type="caution">
    <text evidence="1">The sequence shown here is derived from an EMBL/GenBank/DDBJ whole genome shotgun (WGS) entry which is preliminary data.</text>
</comment>
<dbReference type="EMBL" id="JAVYJV010000010">
    <property type="protein sequence ID" value="KAK4360352.1"/>
    <property type="molecule type" value="Genomic_DNA"/>
</dbReference>
<gene>
    <name evidence="1" type="ORF">RND71_019304</name>
</gene>
<reference evidence="1" key="1">
    <citation type="submission" date="2023-12" db="EMBL/GenBank/DDBJ databases">
        <title>Genome assembly of Anisodus tanguticus.</title>
        <authorList>
            <person name="Wang Y.-J."/>
        </authorList>
    </citation>
    <scope>NUCLEOTIDE SEQUENCE</scope>
    <source>
        <strain evidence="1">KB-2021</strain>
        <tissue evidence="1">Leaf</tissue>
    </source>
</reference>
<accession>A0AAE1V9A6</accession>
<protein>
    <submittedName>
        <fullName evidence="1">Uncharacterized protein</fullName>
    </submittedName>
</protein>
<name>A0AAE1V9A6_9SOLA</name>
<evidence type="ECO:0000313" key="1">
    <source>
        <dbReference type="EMBL" id="KAK4360352.1"/>
    </source>
</evidence>
<sequence length="143" mass="16568">MCSRICSYFLTARSLYKLRRKLRFWTLVDTLLVQLSLIAVMRLALRDAPPSLVPVAEGAQDNLLTEMVKRFKGRNWKRIGEGSWGKHREMVTWRTYCMSGFLYIACGRFGVSRPPPPYLNDDDDIESEDDGEYVDCTPNYEMS</sequence>